<accession>A0ABN1AU13</accession>
<dbReference type="InterPro" id="IPR008920">
    <property type="entry name" value="TF_FadR/GntR_C"/>
</dbReference>
<dbReference type="Gene3D" id="1.10.10.10">
    <property type="entry name" value="Winged helix-like DNA-binding domain superfamily/Winged helix DNA-binding domain"/>
    <property type="match status" value="1"/>
</dbReference>
<dbReference type="RefSeq" id="WP_229956719.1">
    <property type="nucleotide sequence ID" value="NZ_BAAAEM010000003.1"/>
</dbReference>
<evidence type="ECO:0000313" key="6">
    <source>
        <dbReference type="Proteomes" id="UP001500713"/>
    </source>
</evidence>
<dbReference type="Proteomes" id="UP001500713">
    <property type="component" value="Unassembled WGS sequence"/>
</dbReference>
<dbReference type="Gene3D" id="1.20.120.530">
    <property type="entry name" value="GntR ligand-binding domain-like"/>
    <property type="match status" value="1"/>
</dbReference>
<proteinExistence type="predicted"/>
<gene>
    <name evidence="5" type="ORF">GCM10009096_27660</name>
</gene>
<comment type="caution">
    <text evidence="5">The sequence shown here is derived from an EMBL/GenBank/DDBJ whole genome shotgun (WGS) entry which is preliminary data.</text>
</comment>
<dbReference type="PRINTS" id="PR00035">
    <property type="entry name" value="HTHGNTR"/>
</dbReference>
<evidence type="ECO:0000259" key="4">
    <source>
        <dbReference type="PROSITE" id="PS50949"/>
    </source>
</evidence>
<dbReference type="PANTHER" id="PTHR43537:SF5">
    <property type="entry name" value="UXU OPERON TRANSCRIPTIONAL REGULATOR"/>
    <property type="match status" value="1"/>
</dbReference>
<dbReference type="PROSITE" id="PS50949">
    <property type="entry name" value="HTH_GNTR"/>
    <property type="match status" value="1"/>
</dbReference>
<feature type="domain" description="HTH gntR-type" evidence="4">
    <location>
        <begin position="10"/>
        <end position="78"/>
    </location>
</feature>
<keyword evidence="2" id="KW-0238">DNA-binding</keyword>
<reference evidence="5 6" key="1">
    <citation type="journal article" date="2019" name="Int. J. Syst. Evol. Microbiol.">
        <title>The Global Catalogue of Microorganisms (GCM) 10K type strain sequencing project: providing services to taxonomists for standard genome sequencing and annotation.</title>
        <authorList>
            <consortium name="The Broad Institute Genomics Platform"/>
            <consortium name="The Broad Institute Genome Sequencing Center for Infectious Disease"/>
            <person name="Wu L."/>
            <person name="Ma J."/>
        </authorList>
    </citation>
    <scope>NUCLEOTIDE SEQUENCE [LARGE SCALE GENOMIC DNA]</scope>
    <source>
        <strain evidence="5 6">JCM 14162</strain>
    </source>
</reference>
<dbReference type="InterPro" id="IPR036390">
    <property type="entry name" value="WH_DNA-bd_sf"/>
</dbReference>
<keyword evidence="1" id="KW-0805">Transcription regulation</keyword>
<dbReference type="SMART" id="SM00895">
    <property type="entry name" value="FCD"/>
    <property type="match status" value="1"/>
</dbReference>
<dbReference type="Pfam" id="PF00392">
    <property type="entry name" value="GntR"/>
    <property type="match status" value="1"/>
</dbReference>
<evidence type="ECO:0000256" key="1">
    <source>
        <dbReference type="ARBA" id="ARBA00023015"/>
    </source>
</evidence>
<dbReference type="InterPro" id="IPR000524">
    <property type="entry name" value="Tscrpt_reg_HTH_GntR"/>
</dbReference>
<name>A0ABN1AU13_9SPHN</name>
<dbReference type="SMART" id="SM00345">
    <property type="entry name" value="HTH_GNTR"/>
    <property type="match status" value="1"/>
</dbReference>
<dbReference type="InterPro" id="IPR011711">
    <property type="entry name" value="GntR_C"/>
</dbReference>
<dbReference type="EMBL" id="BAAAEM010000003">
    <property type="protein sequence ID" value="GAA0483649.1"/>
    <property type="molecule type" value="Genomic_DNA"/>
</dbReference>
<dbReference type="InterPro" id="IPR036388">
    <property type="entry name" value="WH-like_DNA-bd_sf"/>
</dbReference>
<keyword evidence="6" id="KW-1185">Reference proteome</keyword>
<sequence>MNERPTKPPRRLYETVTKEIARQILGGQYEIGDRLPAERVLAEQFNVSRPTIREAMIALEVDGLVEVCTGSGVYVRALQRRGKAAPMDIGPFELLETRALVEGEACALAATHIKPDQIEELEQLLGEMEAENTRGDVVMSEDADHRFHMAIAEATQNSGMVHVVGSLWEARHRSLQTIKFLEKARVEGVKPRIDEHRAIVDALKTGDANAARAAMRTHLHGVADMLFAATEAEAVEKARVEAAENRKKYRVIGME</sequence>
<dbReference type="CDD" id="cd07377">
    <property type="entry name" value="WHTH_GntR"/>
    <property type="match status" value="1"/>
</dbReference>
<dbReference type="Pfam" id="PF07729">
    <property type="entry name" value="FCD"/>
    <property type="match status" value="1"/>
</dbReference>
<organism evidence="5 6">
    <name type="scientific">Parasphingorhabdus litoris</name>
    <dbReference type="NCBI Taxonomy" id="394733"/>
    <lineage>
        <taxon>Bacteria</taxon>
        <taxon>Pseudomonadati</taxon>
        <taxon>Pseudomonadota</taxon>
        <taxon>Alphaproteobacteria</taxon>
        <taxon>Sphingomonadales</taxon>
        <taxon>Sphingomonadaceae</taxon>
        <taxon>Parasphingorhabdus</taxon>
    </lineage>
</organism>
<keyword evidence="3" id="KW-0804">Transcription</keyword>
<evidence type="ECO:0000313" key="5">
    <source>
        <dbReference type="EMBL" id="GAA0483649.1"/>
    </source>
</evidence>
<dbReference type="SUPFAM" id="SSF48008">
    <property type="entry name" value="GntR ligand-binding domain-like"/>
    <property type="match status" value="1"/>
</dbReference>
<evidence type="ECO:0000256" key="3">
    <source>
        <dbReference type="ARBA" id="ARBA00023163"/>
    </source>
</evidence>
<protein>
    <submittedName>
        <fullName evidence="5">FadR/GntR family transcriptional regulator</fullName>
    </submittedName>
</protein>
<dbReference type="SUPFAM" id="SSF46785">
    <property type="entry name" value="Winged helix' DNA-binding domain"/>
    <property type="match status" value="1"/>
</dbReference>
<dbReference type="PANTHER" id="PTHR43537">
    <property type="entry name" value="TRANSCRIPTIONAL REGULATOR, GNTR FAMILY"/>
    <property type="match status" value="1"/>
</dbReference>
<evidence type="ECO:0000256" key="2">
    <source>
        <dbReference type="ARBA" id="ARBA00023125"/>
    </source>
</evidence>